<feature type="compositionally biased region" description="Polar residues" evidence="1">
    <location>
        <begin position="355"/>
        <end position="364"/>
    </location>
</feature>
<evidence type="ECO:0000313" key="3">
    <source>
        <dbReference type="Proteomes" id="UP000030300"/>
    </source>
</evidence>
<dbReference type="InterPro" id="IPR046611">
    <property type="entry name" value="DUF6670"/>
</dbReference>
<proteinExistence type="predicted"/>
<keyword evidence="3" id="KW-1185">Reference proteome</keyword>
<dbReference type="STRING" id="2045.KR76_13525"/>
<dbReference type="RefSeq" id="WP_075018617.1">
    <property type="nucleotide sequence ID" value="NZ_BJMC01000009.1"/>
</dbReference>
<organism evidence="2 3">
    <name type="scientific">Nocardioides simplex</name>
    <name type="common">Arthrobacter simplex</name>
    <dbReference type="NCBI Taxonomy" id="2045"/>
    <lineage>
        <taxon>Bacteria</taxon>
        <taxon>Bacillati</taxon>
        <taxon>Actinomycetota</taxon>
        <taxon>Actinomycetes</taxon>
        <taxon>Propionibacteriales</taxon>
        <taxon>Nocardioidaceae</taxon>
        <taxon>Pimelobacter</taxon>
    </lineage>
</organism>
<dbReference type="EMBL" id="CP009896">
    <property type="protein sequence ID" value="AJR18423.1"/>
    <property type="molecule type" value="Genomic_DNA"/>
</dbReference>
<dbReference type="Proteomes" id="UP000030300">
    <property type="component" value="Chromosome"/>
</dbReference>
<dbReference type="GeneID" id="96609888"/>
<dbReference type="HOGENOM" id="CLU_061504_1_0_11"/>
<dbReference type="Pfam" id="PF20375">
    <property type="entry name" value="DUF6670"/>
    <property type="match status" value="1"/>
</dbReference>
<gene>
    <name evidence="2" type="ORF">KR76_13525</name>
</gene>
<reference evidence="2 3" key="1">
    <citation type="journal article" date="2015" name="Genome Announc.">
        <title>Complete Genome Sequence of Steroid-Transforming Nocardioides simplex VKM Ac-2033D.</title>
        <authorList>
            <person name="Shtratnikova V.Y."/>
            <person name="Schelkunov M.I."/>
            <person name="Pekov Y.A."/>
            <person name="Fokina V.V."/>
            <person name="Logacheva M.D."/>
            <person name="Sokolov S.L."/>
            <person name="Bragin E.Y."/>
            <person name="Ashapkin V.V."/>
            <person name="Donova M.V."/>
        </authorList>
    </citation>
    <scope>NUCLEOTIDE SEQUENCE [LARGE SCALE GENOMIC DNA]</scope>
    <source>
        <strain evidence="2 3">VKM Ac-2033D</strain>
    </source>
</reference>
<evidence type="ECO:0000256" key="1">
    <source>
        <dbReference type="SAM" id="MobiDB-lite"/>
    </source>
</evidence>
<dbReference type="AlphaFoldDB" id="A0A0C5WYQ6"/>
<feature type="region of interest" description="Disordered" evidence="1">
    <location>
        <begin position="353"/>
        <end position="384"/>
    </location>
</feature>
<evidence type="ECO:0000313" key="2">
    <source>
        <dbReference type="EMBL" id="AJR18423.1"/>
    </source>
</evidence>
<protein>
    <submittedName>
        <fullName evidence="2">Uncharacterized protein</fullName>
    </submittedName>
</protein>
<accession>A0A0C5WYQ6</accession>
<feature type="compositionally biased region" description="Polar residues" evidence="1">
    <location>
        <begin position="372"/>
        <end position="384"/>
    </location>
</feature>
<sequence length="384" mass="42943">MSLLHRAAPLVVPAYLRTDRRLAASVTPFDRTDLFRPHLASRRWAWTHFGIFLPDLPAPYRFLNTMTFIGATGTTCFDDDRIAAPDARNTALVLSATAHADQHHHAGYDAATECSFPDTGPLRWGDDLTVEVELPHVRVAGRYATFEVDVELTTTDQASWFVRSPAYDHVSLLAPYRATLRHGATEQALEGLGTVEYARCFSPQALRRRPLPGWAKLPFDFFTYQIVNLDPDTQVLLTDVRAGGATACRLVHVRTRGGTAEVYDDVRFEVTEWDPEPRRDPAGRPMRVPRRMSWTVRDGGAEILRLDAEVDAPYRYGHGTGYVSAYRHRTTWRGEQRTGSGYLEWVDRRQDAAGSATQASLRDQSSAASSSVTTRDGSFSRSLS</sequence>
<name>A0A0C5WYQ6_NOCSI</name>
<dbReference type="KEGG" id="psim:KR76_13525"/>